<accession>A0A1J3G3U6</accession>
<protein>
    <submittedName>
        <fullName evidence="1">Uncharacterized protein</fullName>
    </submittedName>
</protein>
<organism evidence="1">
    <name type="scientific">Noccaea caerulescens</name>
    <name type="common">Alpine penny-cress</name>
    <name type="synonym">Thlaspi caerulescens</name>
    <dbReference type="NCBI Taxonomy" id="107243"/>
    <lineage>
        <taxon>Eukaryota</taxon>
        <taxon>Viridiplantae</taxon>
        <taxon>Streptophyta</taxon>
        <taxon>Embryophyta</taxon>
        <taxon>Tracheophyta</taxon>
        <taxon>Spermatophyta</taxon>
        <taxon>Magnoliopsida</taxon>
        <taxon>eudicotyledons</taxon>
        <taxon>Gunneridae</taxon>
        <taxon>Pentapetalae</taxon>
        <taxon>rosids</taxon>
        <taxon>malvids</taxon>
        <taxon>Brassicales</taxon>
        <taxon>Brassicaceae</taxon>
        <taxon>Coluteocarpeae</taxon>
        <taxon>Noccaea</taxon>
    </lineage>
</organism>
<dbReference type="AlphaFoldDB" id="A0A1J3G3U6"/>
<name>A0A1J3G3U6_NOCCA</name>
<sequence>MGYKKQHSTMSNRRFRVSGYTNQPCVYSTEKQKIVIHATFYKDMLITVNEYQDEQCHCPSLKDKHEAFVKTTDTYFTRTTLDYQKKVDFAFKKTSSVH</sequence>
<reference evidence="1" key="1">
    <citation type="submission" date="2016-07" db="EMBL/GenBank/DDBJ databases">
        <title>De novo transcriptome assembly of four accessions of the metal hyperaccumulator plant Noccaea caerulescens.</title>
        <authorList>
            <person name="Blande D."/>
            <person name="Halimaa P."/>
            <person name="Tervahauta A.I."/>
            <person name="Aarts M.G."/>
            <person name="Karenlampi S.O."/>
        </authorList>
    </citation>
    <scope>NUCLEOTIDE SEQUENCE</scope>
</reference>
<evidence type="ECO:0000313" key="1">
    <source>
        <dbReference type="EMBL" id="JAU50914.1"/>
    </source>
</evidence>
<gene>
    <name evidence="1" type="ORF">LC_TR3435_c2_g1_i1_g.13114</name>
</gene>
<proteinExistence type="predicted"/>
<dbReference type="EMBL" id="GEVK01001918">
    <property type="protein sequence ID" value="JAU50914.1"/>
    <property type="molecule type" value="Transcribed_RNA"/>
</dbReference>